<dbReference type="Gene3D" id="3.40.630.10">
    <property type="entry name" value="Zn peptidases"/>
    <property type="match status" value="1"/>
</dbReference>
<evidence type="ECO:0000256" key="4">
    <source>
        <dbReference type="ARBA" id="ARBA00022801"/>
    </source>
</evidence>
<dbReference type="PATRIC" id="fig|1121022.4.peg.804"/>
<dbReference type="InterPro" id="IPR002933">
    <property type="entry name" value="Peptidase_M20"/>
</dbReference>
<dbReference type="Proteomes" id="UP000017837">
    <property type="component" value="Unassembled WGS sequence"/>
</dbReference>
<dbReference type="EMBL" id="AWGB01000006">
    <property type="protein sequence ID" value="ESQ93868.1"/>
    <property type="molecule type" value="Genomic_DNA"/>
</dbReference>
<feature type="domain" description="Peptidase M20 dimerisation" evidence="7">
    <location>
        <begin position="223"/>
        <end position="366"/>
    </location>
</feature>
<keyword evidence="3" id="KW-0479">Metal-binding</keyword>
<feature type="chain" id="PRO_5004727009" description="Peptidase M20 dimerisation domain-containing protein" evidence="6">
    <location>
        <begin position="23"/>
        <end position="470"/>
    </location>
</feature>
<dbReference type="PROSITE" id="PS00758">
    <property type="entry name" value="ARGE_DAPE_CPG2_1"/>
    <property type="match status" value="1"/>
</dbReference>
<dbReference type="InterPro" id="IPR001261">
    <property type="entry name" value="ArgE/DapE_CS"/>
</dbReference>
<evidence type="ECO:0000256" key="3">
    <source>
        <dbReference type="ARBA" id="ARBA00022723"/>
    </source>
</evidence>
<dbReference type="GO" id="GO:0004180">
    <property type="term" value="F:carboxypeptidase activity"/>
    <property type="evidence" value="ECO:0007669"/>
    <property type="project" value="TreeGrafter"/>
</dbReference>
<dbReference type="PANTHER" id="PTHR45962:SF1">
    <property type="entry name" value="N-FATTY-ACYL-AMINO ACID SYNTHASE_HYDROLASE PM20D1"/>
    <property type="match status" value="1"/>
</dbReference>
<dbReference type="RefSeq" id="WP_018079805.1">
    <property type="nucleotide sequence ID" value="NZ_AQWM01000001.1"/>
</dbReference>
<evidence type="ECO:0000259" key="7">
    <source>
        <dbReference type="Pfam" id="PF07687"/>
    </source>
</evidence>
<gene>
    <name evidence="8" type="ORF">ABENE_04060</name>
</gene>
<evidence type="ECO:0000313" key="9">
    <source>
        <dbReference type="Proteomes" id="UP000017837"/>
    </source>
</evidence>
<keyword evidence="5" id="KW-0862">Zinc</keyword>
<dbReference type="eggNOG" id="COG0624">
    <property type="taxonomic scope" value="Bacteria"/>
</dbReference>
<comment type="similarity">
    <text evidence="1">Belongs to the peptidase M20A family.</text>
</comment>
<dbReference type="SUPFAM" id="SSF55031">
    <property type="entry name" value="Bacterial exopeptidase dimerisation domain"/>
    <property type="match status" value="1"/>
</dbReference>
<dbReference type="Pfam" id="PF01546">
    <property type="entry name" value="Peptidase_M20"/>
    <property type="match status" value="1"/>
</dbReference>
<name>V4RRP2_9CAUL</name>
<proteinExistence type="inferred from homology"/>
<dbReference type="OrthoDB" id="9809784at2"/>
<dbReference type="NCBIfam" id="NF006596">
    <property type="entry name" value="PRK09133.1"/>
    <property type="match status" value="1"/>
</dbReference>
<dbReference type="InterPro" id="IPR036264">
    <property type="entry name" value="Bact_exopeptidase_dim_dom"/>
</dbReference>
<keyword evidence="2" id="KW-0645">Protease</keyword>
<reference evidence="8 9" key="1">
    <citation type="journal article" date="2014" name="Nature">
        <title>Sequential evolution of bacterial morphology by co-option of a developmental regulator.</title>
        <authorList>
            <person name="Jiang C."/>
            <person name="Brown P.J."/>
            <person name="Ducret A."/>
            <person name="Brun Y.V."/>
        </authorList>
    </citation>
    <scope>NUCLEOTIDE SEQUENCE [LARGE SCALE GENOMIC DNA]</scope>
    <source>
        <strain evidence="8 9">DSM 16100</strain>
    </source>
</reference>
<dbReference type="InterPro" id="IPR047177">
    <property type="entry name" value="Pept_M20A"/>
</dbReference>
<dbReference type="Gene3D" id="1.10.150.900">
    <property type="match status" value="1"/>
</dbReference>
<evidence type="ECO:0000256" key="1">
    <source>
        <dbReference type="ARBA" id="ARBA00006247"/>
    </source>
</evidence>
<dbReference type="PANTHER" id="PTHR45962">
    <property type="entry name" value="N-FATTY-ACYL-AMINO ACID SYNTHASE/HYDROLASE PM20D1"/>
    <property type="match status" value="1"/>
</dbReference>
<evidence type="ECO:0000313" key="8">
    <source>
        <dbReference type="EMBL" id="ESQ93868.1"/>
    </source>
</evidence>
<dbReference type="Pfam" id="PF07687">
    <property type="entry name" value="M20_dimer"/>
    <property type="match status" value="1"/>
</dbReference>
<dbReference type="AlphaFoldDB" id="V4RRP2"/>
<keyword evidence="4" id="KW-0378">Hydrolase</keyword>
<sequence>MRLKALPLALTSLLALSGQAVAADRSGDGEAAFRTLFKELVETNTAPGVGSCTLAAQRMEARLKTAGYSDTDIHLFIPDSAPNDGGLVATLKGTGSSKKPILLLAHIDVVAAKREDWTRDPFTLFEEDGQFYGRGVADDKGQAAIFTDLFIRYKQEGYRPKRDIKLALTCGEETEGVFNGAKWLSENHKDWIDAAFAINEGAYGADDAEGRHVSFDVEAAEKVYQDFTLETDNPGGHSSRPVPENAIYDMADALKAVSAYRFPVRINDATREYFTRMADIKGGEDGAAMRAIVTNPNDAAAEARLSQDAMWQAMLRTTCVATMIEGGHAVNALPQTVKANVNCRIFPGTTVDEVKKALATAINNPKVSLTLNGAPSPATPAPPLGRDILAPIEKVVAEVYPGVPVLPTMETGASDGIYTTAAGIPTYGFYGFFEGPDEGNIHGLNEHVGVKSLMEGRRFFHKLVKLYADQ</sequence>
<dbReference type="InterPro" id="IPR011650">
    <property type="entry name" value="Peptidase_M20_dimer"/>
</dbReference>
<comment type="caution">
    <text evidence="8">The sequence shown here is derived from an EMBL/GenBank/DDBJ whole genome shotgun (WGS) entry which is preliminary data.</text>
</comment>
<dbReference type="STRING" id="1121022.GCA_000376105_00119"/>
<accession>V4RRP2</accession>
<feature type="signal peptide" evidence="6">
    <location>
        <begin position="1"/>
        <end position="22"/>
    </location>
</feature>
<evidence type="ECO:0000256" key="5">
    <source>
        <dbReference type="ARBA" id="ARBA00022833"/>
    </source>
</evidence>
<organism evidence="8 9">
    <name type="scientific">Asticcacaulis benevestitus DSM 16100 = ATCC BAA-896</name>
    <dbReference type="NCBI Taxonomy" id="1121022"/>
    <lineage>
        <taxon>Bacteria</taxon>
        <taxon>Pseudomonadati</taxon>
        <taxon>Pseudomonadota</taxon>
        <taxon>Alphaproteobacteria</taxon>
        <taxon>Caulobacterales</taxon>
        <taxon>Caulobacteraceae</taxon>
        <taxon>Asticcacaulis</taxon>
    </lineage>
</organism>
<protein>
    <recommendedName>
        <fullName evidence="7">Peptidase M20 dimerisation domain-containing protein</fullName>
    </recommendedName>
</protein>
<keyword evidence="9" id="KW-1185">Reference proteome</keyword>
<dbReference type="GO" id="GO:0051603">
    <property type="term" value="P:proteolysis involved in protein catabolic process"/>
    <property type="evidence" value="ECO:0007669"/>
    <property type="project" value="TreeGrafter"/>
</dbReference>
<evidence type="ECO:0000256" key="6">
    <source>
        <dbReference type="SAM" id="SignalP"/>
    </source>
</evidence>
<dbReference type="SUPFAM" id="SSF53187">
    <property type="entry name" value="Zn-dependent exopeptidases"/>
    <property type="match status" value="1"/>
</dbReference>
<evidence type="ECO:0000256" key="2">
    <source>
        <dbReference type="ARBA" id="ARBA00022670"/>
    </source>
</evidence>
<dbReference type="GO" id="GO:0046872">
    <property type="term" value="F:metal ion binding"/>
    <property type="evidence" value="ECO:0007669"/>
    <property type="project" value="UniProtKB-KW"/>
</dbReference>
<keyword evidence="6" id="KW-0732">Signal</keyword>
<dbReference type="Gene3D" id="3.30.70.360">
    <property type="match status" value="1"/>
</dbReference>